<dbReference type="EMBL" id="VSSQ01000083">
    <property type="protein sequence ID" value="MPL74770.1"/>
    <property type="molecule type" value="Genomic_DNA"/>
</dbReference>
<reference evidence="2" key="1">
    <citation type="submission" date="2019-08" db="EMBL/GenBank/DDBJ databases">
        <authorList>
            <person name="Kucharzyk K."/>
            <person name="Murdoch R.W."/>
            <person name="Higgins S."/>
            <person name="Loffler F."/>
        </authorList>
    </citation>
    <scope>NUCLEOTIDE SEQUENCE</scope>
</reference>
<proteinExistence type="predicted"/>
<gene>
    <name evidence="2" type="ORF">SDC9_20587</name>
</gene>
<feature type="region of interest" description="Disordered" evidence="1">
    <location>
        <begin position="335"/>
        <end position="355"/>
    </location>
</feature>
<feature type="compositionally biased region" description="Low complexity" evidence="1">
    <location>
        <begin position="407"/>
        <end position="419"/>
    </location>
</feature>
<comment type="caution">
    <text evidence="2">The sequence shown here is derived from an EMBL/GenBank/DDBJ whole genome shotgun (WGS) entry which is preliminary data.</text>
</comment>
<dbReference type="AlphaFoldDB" id="A0A644U763"/>
<evidence type="ECO:0000256" key="1">
    <source>
        <dbReference type="SAM" id="MobiDB-lite"/>
    </source>
</evidence>
<protein>
    <submittedName>
        <fullName evidence="2">Uncharacterized protein</fullName>
    </submittedName>
</protein>
<sequence>MPGPGAGPGAKGGGGRWTWRHRAPAAAAAGASGSVGAVGVDDRLAVGAGLRQPVGGHRVADRLQPGGEFRRGTGDGHAVVAERLDEAVGKAPGLFRATGLGGLGGRGDAGLNLGGQRREGLGVDEDGVARQPGLHVIEVAHVLPDLLVDAGRARGDHRGDDAGGERLFQLRGLDLRRDHPRQLGDAGGGGVVGAELDPLHVGDGVDFLIEIHPLCGPRHGVEQRQPLRREHLRQHRLRRVAQLVRGLEGGGEEGHRVIGEDRVLVRMRRQQPFADLRLAHLHRALDLVAFEQRAARVDGDLERAARAGLHVLGEGHIVLRLVVVGGVGNRHVPAFGMGGGDHRRGQQDRGQQGGEEGFHRGISLLVVVLVGALAALLPSVVRNGQARPFPNICACMMKSHDRDECEAGSGRAPRRGAASRSRRRGNPGRRRWSRRWPGSCVTVQGDRRG</sequence>
<feature type="region of interest" description="Disordered" evidence="1">
    <location>
        <begin position="403"/>
        <end position="449"/>
    </location>
</feature>
<accession>A0A644U763</accession>
<evidence type="ECO:0000313" key="2">
    <source>
        <dbReference type="EMBL" id="MPL74770.1"/>
    </source>
</evidence>
<organism evidence="2">
    <name type="scientific">bioreactor metagenome</name>
    <dbReference type="NCBI Taxonomy" id="1076179"/>
    <lineage>
        <taxon>unclassified sequences</taxon>
        <taxon>metagenomes</taxon>
        <taxon>ecological metagenomes</taxon>
    </lineage>
</organism>
<name>A0A644U763_9ZZZZ</name>
<feature type="compositionally biased region" description="Basic residues" evidence="1">
    <location>
        <begin position="420"/>
        <end position="434"/>
    </location>
</feature>